<comment type="caution">
    <text evidence="2">The sequence shown here is derived from an EMBL/GenBank/DDBJ whole genome shotgun (WGS) entry which is preliminary data.</text>
</comment>
<evidence type="ECO:0000259" key="1">
    <source>
        <dbReference type="Pfam" id="PF12708"/>
    </source>
</evidence>
<dbReference type="SUPFAM" id="SSF51126">
    <property type="entry name" value="Pectin lyase-like"/>
    <property type="match status" value="1"/>
</dbReference>
<dbReference type="STRING" id="1449351.RISW2_12860"/>
<dbReference type="InterPro" id="IPR011050">
    <property type="entry name" value="Pectin_lyase_fold/virulence"/>
</dbReference>
<name>X7FCF2_9RHOB</name>
<sequence length="760" mass="81763">MNKAITDGVVFQPTAFAAGLGVWSRTDGTPGSATYQGVATAAFVPADQDFGGCLEMAKTEATQRLRYMGQTPILPGCYLRVTARVKAVSGALPSVRIAGHAVRAGGAHVTGLVETGPAVALTAYGRVVEVSAIVGTGTRPGVDMAWGTAPVHGHFGLDLTGPTGGIVRIDDIEIEDVTSVFLRTMLNVVDVRDYGAAGDGTTDDSAAFEAADADADGRTILVSAGTYRLASSVTLDHRVVFEGRVTMPADAILALTKSFDLPTYIDAFGDERTGFQKAFQALLNNANHESLDMRGRRIDLSGPIDMQAVVPNRTSFAQRRVIRNGQFSTSGGSAWAPTVVTSQATYAATNSKRLTGVTNVANVPVGALVTGAGVGREIYVTSKNVAAQEVALSESLSDAEGTQSFTFTRFKYMLDFSGFERLDVFVLDSIEFQMGEVANGILLPPQGVVNKIRDCTFNRPHRRAITSHGTGCQGLMIERCNFVSYEGDLTAQNRQSVAINTNANDVKIRDNRASQFRHFLVMSGAQGLISGNHFFQGDGNPNGIRTAGIVIPIRACNTTITGNYIDNCFVEWTNEREALPDNTGGFGFAGLSICDNVFLCSDVAPTFSFIVVKPYGRDHRVNGFNVSGNTFRASGVAISRVERVDTSFAPLDFSRMRRVTFTNNTYHNITYATANPLVVAHTQASHSDTWVIDTDHNLPFDAYARDVDAIAYRSRLRNEANVSEWFMPYTAAAMGGQRNLVHVIFPEPVLGDLNITVRMD</sequence>
<protein>
    <recommendedName>
        <fullName evidence="1">Rhamnogalacturonase A/B/Epimerase-like pectate lyase domain-containing protein</fullName>
    </recommendedName>
</protein>
<gene>
    <name evidence="2" type="ORF">RISW2_12860</name>
</gene>
<organism evidence="2 3">
    <name type="scientific">Roseivivax isoporae LMG 25204</name>
    <dbReference type="NCBI Taxonomy" id="1449351"/>
    <lineage>
        <taxon>Bacteria</taxon>
        <taxon>Pseudomonadati</taxon>
        <taxon>Pseudomonadota</taxon>
        <taxon>Alphaproteobacteria</taxon>
        <taxon>Rhodobacterales</taxon>
        <taxon>Roseobacteraceae</taxon>
        <taxon>Roseivivax</taxon>
    </lineage>
</organism>
<proteinExistence type="predicted"/>
<dbReference type="SMART" id="SM00710">
    <property type="entry name" value="PbH1"/>
    <property type="match status" value="5"/>
</dbReference>
<dbReference type="Proteomes" id="UP000023430">
    <property type="component" value="Unassembled WGS sequence"/>
</dbReference>
<dbReference type="Pfam" id="PF12708">
    <property type="entry name" value="Pect-lyase_RHGA_epim"/>
    <property type="match status" value="1"/>
</dbReference>
<dbReference type="InterPro" id="IPR012334">
    <property type="entry name" value="Pectin_lyas_fold"/>
</dbReference>
<dbReference type="PATRIC" id="fig|1449351.3.peg.612"/>
<dbReference type="Gene3D" id="2.160.20.10">
    <property type="entry name" value="Single-stranded right-handed beta-helix, Pectin lyase-like"/>
    <property type="match status" value="1"/>
</dbReference>
<accession>X7FCF2</accession>
<reference evidence="2 3" key="1">
    <citation type="submission" date="2014-01" db="EMBL/GenBank/DDBJ databases">
        <title>Roseivivax isoporae LMG 25204 Genome Sequencing.</title>
        <authorList>
            <person name="Lai Q."/>
            <person name="Li G."/>
            <person name="Shao Z."/>
        </authorList>
    </citation>
    <scope>NUCLEOTIDE SEQUENCE [LARGE SCALE GENOMIC DNA]</scope>
    <source>
        <strain evidence="2 3">LMG 25204</strain>
    </source>
</reference>
<dbReference type="eggNOG" id="COG5434">
    <property type="taxonomic scope" value="Bacteria"/>
</dbReference>
<dbReference type="InterPro" id="IPR024535">
    <property type="entry name" value="RHGA/B-epi-like_pectate_lyase"/>
</dbReference>
<keyword evidence="3" id="KW-1185">Reference proteome</keyword>
<dbReference type="InterPro" id="IPR006626">
    <property type="entry name" value="PbH1"/>
</dbReference>
<feature type="domain" description="Rhamnogalacturonase A/B/Epimerase-like pectate lyase" evidence="1">
    <location>
        <begin position="189"/>
        <end position="248"/>
    </location>
</feature>
<dbReference type="EMBL" id="JAME01000003">
    <property type="protein sequence ID" value="ETX30552.1"/>
    <property type="molecule type" value="Genomic_DNA"/>
</dbReference>
<evidence type="ECO:0000313" key="3">
    <source>
        <dbReference type="Proteomes" id="UP000023430"/>
    </source>
</evidence>
<evidence type="ECO:0000313" key="2">
    <source>
        <dbReference type="EMBL" id="ETX30552.1"/>
    </source>
</evidence>
<dbReference type="RefSeq" id="WP_043766355.1">
    <property type="nucleotide sequence ID" value="NZ_JAME01000003.1"/>
</dbReference>
<dbReference type="OrthoDB" id="7749009at2"/>
<dbReference type="AlphaFoldDB" id="X7FCF2"/>